<protein>
    <submittedName>
        <fullName evidence="2">Uncharacterized protein</fullName>
    </submittedName>
</protein>
<dbReference type="InterPro" id="IPR052660">
    <property type="entry name" value="Erythrocyte_Invasion_ImmMod"/>
</dbReference>
<dbReference type="PANTHER" id="PTHR16021:SF13">
    <property type="entry name" value="ETS DOMAIN-CONTAINING PROTEIN-RELATED"/>
    <property type="match status" value="1"/>
</dbReference>
<dbReference type="STRING" id="3088.A0A383V773"/>
<name>A0A383V773_TETOB</name>
<dbReference type="EMBL" id="FNXT01000144">
    <property type="protein sequence ID" value="SZX61435.1"/>
    <property type="molecule type" value="Genomic_DNA"/>
</dbReference>
<keyword evidence="3" id="KW-1185">Reference proteome</keyword>
<sequence>MDSSSSSSSSAAAALVVAPPSGNSYHASRRHASSASCSCTPIQTSMIDATSTVACVLMCLTVCRLHGCPAAANSACESSSVMFGSPWSPGNPLYIQESSWKTHGNITKINVYVDPESGCLLGLKATYGWQAANARRLGVEKQADGVPLPSMDIKLSKDEYVVKAQYKFGSCITYFSLETTSGRQLAVGDIDSAGPLQTSRPEWADGFLAFFKAYTLPPPSSGSSGQLEQLQLVWSSKSCVGEQKQQLAEAMLGEARDPATVRTSSKKQTPAAATAAAATPAEAEVTVSEATPAEAAGAAAVAPASASATVNATAAALVPAAAAAAAGPANPAAAGVAEGEADAAMAADMNAAAAAAGTPETPVAAVVTSAEVEEVVVTTTATTTTTAPAETPTAAATATTTTAAAAAPAATPAAKPAATPKPASAPGKIKSLFVGPQKKPPSDAPSSSTVINTTTIITSTTTDKIPSPTATTYTTSTLTAATTTTTAVCNPGGNCANGTCATSSCMLNGMGKDVATMMCFGTNLMPNPLLDATLGNPCTNLACKLDRPNCTTTNFGLDGFCTGKVVSMGATAKLHASGKSFLGYPCIEHRGPVLDLVPLGDYTARGVYMAKAWKVCDCISGLGTKDGSITLDLPLGASLTIIPPKFPTLPQYPWIDRGLINMSLPDVLAQWVAANLADAPMPTLTIEEPQTLQLKSLLPNFTLPSIVVPKISAPLMKLPANFSLPVFTIPIGNRTLQRVLNLLPDLTALPTLMTPKIPSVNISVTTSQVTLPELTISNLGELAESFGVPHMPKLPSLSNMSFADALTQWVVAKQFSMPVVTVRLPEVKLRSLAELLPDFKVPSLVVPNISMPLLRLPKPFPVHVAAIPNDADVIKALESIFPRGKLTSLPAFVTAPIMPLGTPRLPLLSLRNITIPKIEEIAIEVGVAPPKWFNIDLEKMAMQLSNMTWRMPTLQYTMPASMNFSLPSITIPDINLPQMPQMQLPNLPGLPKPNLTRITAAMSSMPDIAADISQWPKLIDQWKAKHLSRPFDFDLSAFTKLVTTNPQIAAPDGMEISFEVPNVMAQWIAGIVQKVPLPQLTVQDVDEVALKALLPQLPSLPALLVVNMSTPYFNAEAKEMQDLPTVVVPDSMVPKVTSLLPNLTFVPSLLVPSSSSSSSSDSPSISVTLPEVTLDQIATPNFMKTVQNMLSNVKGRAGVSEQVSVSMAPAAAAPARGPAATTTTVVTTTTTTPAPAAAAATTTVSADTAATAAAADAAAAATTTVSADTAATAAAADAAAATTTVTAAPTPVPAAAVPAAAAAPPTGEPVVTEAPPGAALGTAPAKPGSQEVTAGTPKAESAHITDVTDFEMALDADGEGASKLPQGLVAGPQTAFMDPKDWAKLDKATQQEFLAIFNP</sequence>
<evidence type="ECO:0000313" key="2">
    <source>
        <dbReference type="EMBL" id="SZX61435.1"/>
    </source>
</evidence>
<feature type="region of interest" description="Disordered" evidence="1">
    <location>
        <begin position="381"/>
        <end position="400"/>
    </location>
</feature>
<reference evidence="2 3" key="1">
    <citation type="submission" date="2016-10" db="EMBL/GenBank/DDBJ databases">
        <authorList>
            <person name="Cai Z."/>
        </authorList>
    </citation>
    <scope>NUCLEOTIDE SEQUENCE [LARGE SCALE GENOMIC DNA]</scope>
</reference>
<feature type="region of interest" description="Disordered" evidence="1">
    <location>
        <begin position="407"/>
        <end position="428"/>
    </location>
</feature>
<evidence type="ECO:0000256" key="1">
    <source>
        <dbReference type="SAM" id="MobiDB-lite"/>
    </source>
</evidence>
<dbReference type="Proteomes" id="UP000256970">
    <property type="component" value="Unassembled WGS sequence"/>
</dbReference>
<dbReference type="PANTHER" id="PTHR16021">
    <property type="entry name" value="MANSC DOMAIN CONTAINING PROTEIN 1"/>
    <property type="match status" value="1"/>
</dbReference>
<feature type="region of interest" description="Disordered" evidence="1">
    <location>
        <begin position="254"/>
        <end position="277"/>
    </location>
</feature>
<evidence type="ECO:0000313" key="3">
    <source>
        <dbReference type="Proteomes" id="UP000256970"/>
    </source>
</evidence>
<feature type="region of interest" description="Disordered" evidence="1">
    <location>
        <begin position="1304"/>
        <end position="1339"/>
    </location>
</feature>
<feature type="compositionally biased region" description="Low complexity" evidence="1">
    <location>
        <begin position="407"/>
        <end position="426"/>
    </location>
</feature>
<gene>
    <name evidence="2" type="ORF">BQ4739_LOCUS1930</name>
</gene>
<feature type="compositionally biased region" description="Low complexity" evidence="1">
    <location>
        <begin position="1314"/>
        <end position="1328"/>
    </location>
</feature>
<dbReference type="InterPro" id="IPR036404">
    <property type="entry name" value="Jacalin-like_lectin_dom_sf"/>
</dbReference>
<accession>A0A383V773</accession>
<dbReference type="Gene3D" id="2.100.10.30">
    <property type="entry name" value="Jacalin-like lectin domain"/>
    <property type="match status" value="1"/>
</dbReference>
<proteinExistence type="predicted"/>
<organism evidence="2 3">
    <name type="scientific">Tetradesmus obliquus</name>
    <name type="common">Green alga</name>
    <name type="synonym">Acutodesmus obliquus</name>
    <dbReference type="NCBI Taxonomy" id="3088"/>
    <lineage>
        <taxon>Eukaryota</taxon>
        <taxon>Viridiplantae</taxon>
        <taxon>Chlorophyta</taxon>
        <taxon>core chlorophytes</taxon>
        <taxon>Chlorophyceae</taxon>
        <taxon>CS clade</taxon>
        <taxon>Sphaeropleales</taxon>
        <taxon>Scenedesmaceae</taxon>
        <taxon>Tetradesmus</taxon>
    </lineage>
</organism>